<evidence type="ECO:0008006" key="3">
    <source>
        <dbReference type="Google" id="ProtNLM"/>
    </source>
</evidence>
<reference evidence="2" key="1">
    <citation type="submission" date="2016-10" db="EMBL/GenBank/DDBJ databases">
        <authorList>
            <person name="Varghese N."/>
            <person name="Submissions S."/>
        </authorList>
    </citation>
    <scope>NUCLEOTIDE SEQUENCE [LARGE SCALE GENOMIC DNA]</scope>
    <source>
        <strain evidence="2">2SM5</strain>
    </source>
</reference>
<protein>
    <recommendedName>
        <fullName evidence="3">Morphogenetic protein</fullName>
    </recommendedName>
</protein>
<dbReference type="OrthoDB" id="72471at2"/>
<name>A0A1H1QLU8_9GAMM</name>
<dbReference type="EMBL" id="LT629748">
    <property type="protein sequence ID" value="SDS24442.1"/>
    <property type="molecule type" value="Genomic_DNA"/>
</dbReference>
<organism evidence="1 2">
    <name type="scientific">Halopseudomonas litoralis</name>
    <dbReference type="NCBI Taxonomy" id="797277"/>
    <lineage>
        <taxon>Bacteria</taxon>
        <taxon>Pseudomonadati</taxon>
        <taxon>Pseudomonadota</taxon>
        <taxon>Gammaproteobacteria</taxon>
        <taxon>Pseudomonadales</taxon>
        <taxon>Pseudomonadaceae</taxon>
        <taxon>Halopseudomonas</taxon>
    </lineage>
</organism>
<gene>
    <name evidence="1" type="ORF">SAMN05216198_1523</name>
</gene>
<sequence length="203" mass="23210">MTERPILFNGEMVSAILDGRKTVARRVMKPQPEVTPIDYPGPAGHRWPANKVQSMVHVEQELQNQRGGWEGLAGSCCPYGQVGDHLWVRETWAETRVAQASGEKWVVYREADNRTDYGGPWKPSIHMPRWASRIQLEITGVRVERLQEITIGQICKEGLARSMYEFIPVTTAFDAFAELWNSTGGDWDANPWVWVIEFKRIDQ</sequence>
<dbReference type="STRING" id="797277.SAMN05216198_1523"/>
<dbReference type="AlphaFoldDB" id="A0A1H1QLU8"/>
<accession>A0A1H1QLU8</accession>
<dbReference type="RefSeq" id="WP_090272752.1">
    <property type="nucleotide sequence ID" value="NZ_LT629748.1"/>
</dbReference>
<keyword evidence="2" id="KW-1185">Reference proteome</keyword>
<evidence type="ECO:0000313" key="2">
    <source>
        <dbReference type="Proteomes" id="UP000243426"/>
    </source>
</evidence>
<proteinExistence type="predicted"/>
<dbReference type="Proteomes" id="UP000243426">
    <property type="component" value="Chromosome I"/>
</dbReference>
<evidence type="ECO:0000313" key="1">
    <source>
        <dbReference type="EMBL" id="SDS24442.1"/>
    </source>
</evidence>